<dbReference type="AlphaFoldDB" id="J0PAG4"/>
<gene>
    <name evidence="1" type="ORF">SapgrDRAFT_2953</name>
</gene>
<organism evidence="1 2">
    <name type="scientific">Saprospira grandis DSM 2844</name>
    <dbReference type="NCBI Taxonomy" id="694433"/>
    <lineage>
        <taxon>Bacteria</taxon>
        <taxon>Pseudomonadati</taxon>
        <taxon>Bacteroidota</taxon>
        <taxon>Saprospiria</taxon>
        <taxon>Saprospirales</taxon>
        <taxon>Saprospiraceae</taxon>
        <taxon>Saprospira</taxon>
    </lineage>
</organism>
<reference evidence="2" key="1">
    <citation type="journal article" date="2012" name="Stand. Genomic Sci.">
        <title>Permanent draft genome sequence of the gliding predator Saprospira grandis strain Sa g1 (= HR1).</title>
        <authorList>
            <person name="Mavromatis K."/>
            <person name="Chertkov O."/>
            <person name="Lapidus A."/>
            <person name="Nolan M."/>
            <person name="Lucas S."/>
            <person name="Tice H."/>
            <person name="Del Rio T.G."/>
            <person name="Cheng J.F."/>
            <person name="Han C."/>
            <person name="Tapia R."/>
            <person name="Bruce D."/>
            <person name="Goodwin L.A."/>
            <person name="Pitluck S."/>
            <person name="Huntemann M."/>
            <person name="Liolios K."/>
            <person name="Pagani I."/>
            <person name="Ivanova N."/>
            <person name="Mikhailova N."/>
            <person name="Pati A."/>
            <person name="Chen A."/>
            <person name="Palaniappan K."/>
            <person name="Land M."/>
            <person name="Brambilla E.M."/>
            <person name="Rohde M."/>
            <person name="Spring S."/>
            <person name="Goker M."/>
            <person name="Detter J.C."/>
            <person name="Bristow J."/>
            <person name="Eisen J.A."/>
            <person name="Markowitz V."/>
            <person name="Hugenholtz P."/>
            <person name="Kyrpides N.C."/>
            <person name="Klenk H.P."/>
            <person name="Woyke T."/>
        </authorList>
    </citation>
    <scope>NUCLEOTIDE SEQUENCE [LARGE SCALE GENOMIC DNA]</scope>
    <source>
        <strain evidence="2">DSM 2844</strain>
    </source>
</reference>
<dbReference type="EMBL" id="JH719942">
    <property type="protein sequence ID" value="EJF54602.1"/>
    <property type="molecule type" value="Genomic_DNA"/>
</dbReference>
<protein>
    <submittedName>
        <fullName evidence="1">Uncharacterized protein</fullName>
    </submittedName>
</protein>
<evidence type="ECO:0000313" key="2">
    <source>
        <dbReference type="Proteomes" id="UP000005113"/>
    </source>
</evidence>
<evidence type="ECO:0000313" key="1">
    <source>
        <dbReference type="EMBL" id="EJF54602.1"/>
    </source>
</evidence>
<dbReference type="HOGENOM" id="CLU_1625906_0_0_10"/>
<dbReference type="Proteomes" id="UP000005113">
    <property type="component" value="Unassembled WGS sequence"/>
</dbReference>
<name>J0PAG4_9BACT</name>
<proteinExistence type="predicted"/>
<accession>J0PAG4</accession>
<dbReference type="RefSeq" id="WP_002660345.1">
    <property type="nucleotide sequence ID" value="NZ_JH719942.1"/>
</dbReference>
<sequence length="163" mass="18306">MVFTTKDLKQKSDKALYISGRPYELDIVQKQTSDGNPPFSTQTTFVFTEMNVDQFEQASSLPILRINSAAGTPIAKDLNADGLEELIFALSPGNGSWGSIAIYALNKQKKWQLVSSFPRWAFSECDAKVYWLPASQQLEIFSDQMADEAVLCNKKEVVDWNIK</sequence>